<evidence type="ECO:0000256" key="4">
    <source>
        <dbReference type="SAM" id="MobiDB-lite"/>
    </source>
</evidence>
<gene>
    <name evidence="7" type="ORF">GCM10023167_21000</name>
</gene>
<organism evidence="7 8">
    <name type="scientific">Brevibacterium pityocampae</name>
    <dbReference type="NCBI Taxonomy" id="506594"/>
    <lineage>
        <taxon>Bacteria</taxon>
        <taxon>Bacillati</taxon>
        <taxon>Actinomycetota</taxon>
        <taxon>Actinomycetes</taxon>
        <taxon>Micrococcales</taxon>
        <taxon>Brevibacteriaceae</taxon>
        <taxon>Brevibacterium</taxon>
    </lineage>
</organism>
<dbReference type="PANTHER" id="PTHR22683">
    <property type="entry name" value="SPORULATION PROTEIN RELATED"/>
    <property type="match status" value="1"/>
</dbReference>
<dbReference type="InterPro" id="IPR003593">
    <property type="entry name" value="AAA+_ATPase"/>
</dbReference>
<feature type="compositionally biased region" description="Basic and acidic residues" evidence="4">
    <location>
        <begin position="356"/>
        <end position="366"/>
    </location>
</feature>
<feature type="compositionally biased region" description="Pro residues" evidence="4">
    <location>
        <begin position="609"/>
        <end position="621"/>
    </location>
</feature>
<keyword evidence="5" id="KW-0472">Membrane</keyword>
<dbReference type="Pfam" id="PF01580">
    <property type="entry name" value="FtsK_SpoIIIE"/>
    <property type="match status" value="1"/>
</dbReference>
<dbReference type="SMART" id="SM00382">
    <property type="entry name" value="AAA"/>
    <property type="match status" value="2"/>
</dbReference>
<dbReference type="SUPFAM" id="SSF52540">
    <property type="entry name" value="P-loop containing nucleoside triphosphate hydrolases"/>
    <property type="match status" value="2"/>
</dbReference>
<dbReference type="InterPro" id="IPR002543">
    <property type="entry name" value="FtsK_dom"/>
</dbReference>
<accession>A0ABP8JLH5</accession>
<evidence type="ECO:0000256" key="3">
    <source>
        <dbReference type="PROSITE-ProRule" id="PRU00289"/>
    </source>
</evidence>
<protein>
    <recommendedName>
        <fullName evidence="6">FtsK domain-containing protein</fullName>
    </recommendedName>
</protein>
<dbReference type="Gene3D" id="3.40.50.300">
    <property type="entry name" value="P-loop containing nucleotide triphosphate hydrolases"/>
    <property type="match status" value="2"/>
</dbReference>
<feature type="compositionally biased region" description="Pro residues" evidence="4">
    <location>
        <begin position="221"/>
        <end position="230"/>
    </location>
</feature>
<keyword evidence="8" id="KW-1185">Reference proteome</keyword>
<dbReference type="InterPro" id="IPR050206">
    <property type="entry name" value="FtsK/SpoIIIE/SftA"/>
</dbReference>
<feature type="region of interest" description="Disordered" evidence="4">
    <location>
        <begin position="737"/>
        <end position="835"/>
    </location>
</feature>
<feature type="region of interest" description="Disordered" evidence="4">
    <location>
        <begin position="395"/>
        <end position="465"/>
    </location>
</feature>
<feature type="region of interest" description="Disordered" evidence="4">
    <location>
        <begin position="1448"/>
        <end position="1473"/>
    </location>
</feature>
<comment type="caution">
    <text evidence="7">The sequence shown here is derived from an EMBL/GenBank/DDBJ whole genome shotgun (WGS) entry which is preliminary data.</text>
</comment>
<feature type="region of interest" description="Disordered" evidence="4">
    <location>
        <begin position="216"/>
        <end position="237"/>
    </location>
</feature>
<feature type="region of interest" description="Disordered" evidence="4">
    <location>
        <begin position="1363"/>
        <end position="1401"/>
    </location>
</feature>
<dbReference type="PROSITE" id="PS50901">
    <property type="entry name" value="FTSK"/>
    <property type="match status" value="1"/>
</dbReference>
<feature type="compositionally biased region" description="Low complexity" evidence="4">
    <location>
        <begin position="1464"/>
        <end position="1473"/>
    </location>
</feature>
<feature type="region of interest" description="Disordered" evidence="4">
    <location>
        <begin position="559"/>
        <end position="591"/>
    </location>
</feature>
<proteinExistence type="predicted"/>
<reference evidence="8" key="1">
    <citation type="journal article" date="2019" name="Int. J. Syst. Evol. Microbiol.">
        <title>The Global Catalogue of Microorganisms (GCM) 10K type strain sequencing project: providing services to taxonomists for standard genome sequencing and annotation.</title>
        <authorList>
            <consortium name="The Broad Institute Genomics Platform"/>
            <consortium name="The Broad Institute Genome Sequencing Center for Infectious Disease"/>
            <person name="Wu L."/>
            <person name="Ma J."/>
        </authorList>
    </citation>
    <scope>NUCLEOTIDE SEQUENCE [LARGE SCALE GENOMIC DNA]</scope>
    <source>
        <strain evidence="8">JCM 17808</strain>
    </source>
</reference>
<feature type="region of interest" description="Disordered" evidence="4">
    <location>
        <begin position="351"/>
        <end position="370"/>
    </location>
</feature>
<keyword evidence="5" id="KW-1133">Transmembrane helix</keyword>
<keyword evidence="2 3" id="KW-0067">ATP-binding</keyword>
<dbReference type="PANTHER" id="PTHR22683:SF1">
    <property type="entry name" value="TYPE VII SECRETION SYSTEM PROTEIN ESSC"/>
    <property type="match status" value="1"/>
</dbReference>
<dbReference type="InterPro" id="IPR027417">
    <property type="entry name" value="P-loop_NTPase"/>
</dbReference>
<feature type="domain" description="FtsK" evidence="6">
    <location>
        <begin position="840"/>
        <end position="1032"/>
    </location>
</feature>
<feature type="compositionally biased region" description="Basic and acidic residues" evidence="4">
    <location>
        <begin position="400"/>
        <end position="418"/>
    </location>
</feature>
<feature type="transmembrane region" description="Helical" evidence="5">
    <location>
        <begin position="251"/>
        <end position="272"/>
    </location>
</feature>
<sequence>MPSLLVHLLTGFDARILRVAAPGEHSARAVLSALLAAVDEATEPGAHAPGTSGAGTHPPAEEHFVPAHPNPEATPFARPSTTIDVSDCRPRGCPGDPPTLDDTWQTWCARATAALIDPEPGSRGDRLAGTGGNSGTLVEYSAGPDSGFAHALPPGTWSLGRTCDADRPLADPFLSRTPLLMGNGPGGITLGTCGGVERTVAVDPAGPQSFRLGSTRVSIHPPGPPSPPGPVTLHGPEPPEVRLPETPSWTFYILPLVLGIVLVLVTGMWWFLLFTLSGPLTAGVRWRMETRRWKRESAESVVEFRRALTEHAAEVTARIDIATSTAAATPLESGLVVLGYGRALSPDTLAGLPGVDRADRRTDRRSTPPGIARLLDRFSVPVAVIDGPTGAVTEAVGSQVDRRSRDRQADTTFDRDAAGKGAENTVPGRNRAGRRRADHGATGRDAAGDDSAAVGSVGSPPVGRGSVHPVLEDCALLFDPSAVDLDVSGVPEVVGDVVRAVVASARALRLPVAFADSSVAEVFPELTGYGVDVAAADGSADRVAGSGITIELAPRIPAAVPSGSSTDPLAPDDRARRPRVTGTRAGSPTAMLDEARMTSLDSTESPVLPAVPAPVPAPAPVPHRRDDDDGQITVSIRCPASTASLGESGRFTSRATPPGEVVPRWRIDCTTPLSTAELSLVDAPRPRRHPVPLGGAIELRRLRPERFLQLVPPPAAPAGAVPASRTLDELLAELSADHGHEQSDPEAGASGAGGRPAIADTFLIRGPRGSTDSRAGLRSSPSDWRSAWGSVHDSTARRDTARSGTVPRGSVPGGSVPSGPSSTGSAPTGATRVPLGSTSTGALLVDLVEDGPHALVAGTTGSGKSVLLQTWVAALSAVLSPDELRFVLIDFKGGAAFAPFAELAHVDAVVDNLEPTQAMRALRSLRAEILRREALLAEQRCPDIDALNAAIQHSDDRTALPRIVVVIDEFQALIQDNPAGVEMIESLTALGRSLGIHLILATQRPSGIVTSRMKANISLRLALRVRDSADSIEVIGTDAAAHLRLDDPGAALLSRTGPPELFRAAQVTVSPAQHPPAPPRVDWTALLGRRATTRSPAPRDTMSGSAALPAPGPTAGAALTVPALVSVSQHFIAGSTGRTRRRIVLPPMPVSHAALSSTDLGLLDFPDENRTARWIWDPVRDGSVIITGGRGRGTSTAVQSFAAAAVSTGSRVVLLTRGRCDRTVEEILDTRNHEDGAEPGELIVADHAELWAVEYLLGLLETDDDPRPRMICIDDFDALLRTLEGTRRLSRLEALLTSGAGRSPTAFVIAAGRRILHSPIAARARTRVIFPPADPQETAHLGLQTRRFSGAWPPGRAVVLGPVSSSTGPQGADVQLSHTCSDRVPPVPGTSIGAEGHHRDDTECRGAGCDADRAVPIRSGSPRVRVSVIDAGGFGRNSDVDHWVHRSARRRTSGADPHRSESSATGAAGIIGAEPGRAASSGVGIGVGPCGETVTWIPDIDGPVLSVRTTAALTPLLVTGVEQAWHAAEVRQTLLAVLEAHLTDPSDLTTALRAPACVIGWPLQHTPGYSSPLARVPGLGPMLVIGARTAGELAEVGLRDLPAGPGGQTRGWYVTAERAIPVDVTRLLDRT</sequence>
<feature type="binding site" evidence="3">
    <location>
        <begin position="858"/>
        <end position="865"/>
    </location>
    <ligand>
        <name>ATP</name>
        <dbReference type="ChEBI" id="CHEBI:30616"/>
    </ligand>
</feature>
<evidence type="ECO:0000259" key="6">
    <source>
        <dbReference type="PROSITE" id="PS50901"/>
    </source>
</evidence>
<evidence type="ECO:0000256" key="2">
    <source>
        <dbReference type="ARBA" id="ARBA00022840"/>
    </source>
</evidence>
<evidence type="ECO:0000313" key="8">
    <source>
        <dbReference type="Proteomes" id="UP001500642"/>
    </source>
</evidence>
<name>A0ABP8JLH5_9MICO</name>
<dbReference type="EMBL" id="BAABGL010000015">
    <property type="protein sequence ID" value="GAA4392622.1"/>
    <property type="molecule type" value="Genomic_DNA"/>
</dbReference>
<evidence type="ECO:0000256" key="1">
    <source>
        <dbReference type="ARBA" id="ARBA00022741"/>
    </source>
</evidence>
<keyword evidence="1 3" id="KW-0547">Nucleotide-binding</keyword>
<feature type="compositionally biased region" description="Low complexity" evidence="4">
    <location>
        <begin position="803"/>
        <end position="832"/>
    </location>
</feature>
<feature type="region of interest" description="Disordered" evidence="4">
    <location>
        <begin position="604"/>
        <end position="627"/>
    </location>
</feature>
<dbReference type="RefSeq" id="WP_295686559.1">
    <property type="nucleotide sequence ID" value="NZ_BAABGL010000015.1"/>
</dbReference>
<evidence type="ECO:0000313" key="7">
    <source>
        <dbReference type="EMBL" id="GAA4392622.1"/>
    </source>
</evidence>
<feature type="compositionally biased region" description="Low complexity" evidence="4">
    <location>
        <begin position="443"/>
        <end position="465"/>
    </location>
</feature>
<feature type="region of interest" description="Disordered" evidence="4">
    <location>
        <begin position="43"/>
        <end position="89"/>
    </location>
</feature>
<dbReference type="Proteomes" id="UP001500642">
    <property type="component" value="Unassembled WGS sequence"/>
</dbReference>
<evidence type="ECO:0000256" key="5">
    <source>
        <dbReference type="SAM" id="Phobius"/>
    </source>
</evidence>
<keyword evidence="5" id="KW-0812">Transmembrane</keyword>